<comment type="similarity">
    <text evidence="1">Belongs to the XseB family.</text>
</comment>
<keyword evidence="3" id="KW-0540">Nuclease</keyword>
<protein>
    <recommendedName>
        <fullName evidence="6">Exodeoxyribonuclease VII small subunit</fullName>
        <ecNumber evidence="6">3.1.11.6</ecNumber>
    </recommendedName>
</protein>
<evidence type="ECO:0000256" key="1">
    <source>
        <dbReference type="ARBA" id="ARBA00009998"/>
    </source>
</evidence>
<dbReference type="EC" id="3.1.11.6" evidence="6"/>
<evidence type="ECO:0000256" key="6">
    <source>
        <dbReference type="NCBIfam" id="TIGR01280"/>
    </source>
</evidence>
<evidence type="ECO:0000313" key="9">
    <source>
        <dbReference type="Proteomes" id="UP001596020"/>
    </source>
</evidence>
<evidence type="ECO:0000256" key="2">
    <source>
        <dbReference type="ARBA" id="ARBA00022490"/>
    </source>
</evidence>
<feature type="coiled-coil region" evidence="7">
    <location>
        <begin position="8"/>
        <end position="66"/>
    </location>
</feature>
<reference evidence="9" key="1">
    <citation type="journal article" date="2019" name="Int. J. Syst. Evol. Microbiol.">
        <title>The Global Catalogue of Microorganisms (GCM) 10K type strain sequencing project: providing services to taxonomists for standard genome sequencing and annotation.</title>
        <authorList>
            <consortium name="The Broad Institute Genomics Platform"/>
            <consortium name="The Broad Institute Genome Sequencing Center for Infectious Disease"/>
            <person name="Wu L."/>
            <person name="Ma J."/>
        </authorList>
    </citation>
    <scope>NUCLEOTIDE SEQUENCE [LARGE SCALE GENOMIC DNA]</scope>
    <source>
        <strain evidence="9">CGMCC 4.7357</strain>
    </source>
</reference>
<dbReference type="NCBIfam" id="TIGR01280">
    <property type="entry name" value="xseB"/>
    <property type="match status" value="1"/>
</dbReference>
<name>A0ABV9KAA1_9PORP</name>
<dbReference type="InterPro" id="IPR037004">
    <property type="entry name" value="Exonuc_VII_ssu_sf"/>
</dbReference>
<evidence type="ECO:0000256" key="4">
    <source>
        <dbReference type="ARBA" id="ARBA00022801"/>
    </source>
</evidence>
<keyword evidence="9" id="KW-1185">Reference proteome</keyword>
<proteinExistence type="inferred from homology"/>
<keyword evidence="2" id="KW-0963">Cytoplasm</keyword>
<sequence length="68" mass="7879">MKSDEIKKMTYSQAMERLEEIIQKIEHESPDVDELTKLVAEAVELVKFSKEKLTTADKKLEELIAKLD</sequence>
<dbReference type="Proteomes" id="UP001596020">
    <property type="component" value="Unassembled WGS sequence"/>
</dbReference>
<dbReference type="InterPro" id="IPR003761">
    <property type="entry name" value="Exonuc_VII_S"/>
</dbReference>
<dbReference type="Gene3D" id="1.10.287.1040">
    <property type="entry name" value="Exonuclease VII, small subunit"/>
    <property type="match status" value="1"/>
</dbReference>
<dbReference type="GO" id="GO:0008855">
    <property type="term" value="F:exodeoxyribonuclease VII activity"/>
    <property type="evidence" value="ECO:0007669"/>
    <property type="project" value="UniProtKB-EC"/>
</dbReference>
<evidence type="ECO:0000256" key="5">
    <source>
        <dbReference type="ARBA" id="ARBA00022839"/>
    </source>
</evidence>
<accession>A0ABV9KAA1</accession>
<dbReference type="EMBL" id="JBHSGO010000216">
    <property type="protein sequence ID" value="MFC4666819.1"/>
    <property type="molecule type" value="Genomic_DNA"/>
</dbReference>
<dbReference type="Pfam" id="PF02609">
    <property type="entry name" value="Exonuc_VII_S"/>
    <property type="match status" value="1"/>
</dbReference>
<evidence type="ECO:0000256" key="7">
    <source>
        <dbReference type="SAM" id="Coils"/>
    </source>
</evidence>
<organism evidence="8 9">
    <name type="scientific">Falsiporphyromonas endometrii</name>
    <dbReference type="NCBI Taxonomy" id="1387297"/>
    <lineage>
        <taxon>Bacteria</taxon>
        <taxon>Pseudomonadati</taxon>
        <taxon>Bacteroidota</taxon>
        <taxon>Bacteroidia</taxon>
        <taxon>Bacteroidales</taxon>
        <taxon>Porphyromonadaceae</taxon>
        <taxon>Falsiporphyromonas</taxon>
    </lineage>
</organism>
<comment type="caution">
    <text evidence="8">The sequence shown here is derived from an EMBL/GenBank/DDBJ whole genome shotgun (WGS) entry which is preliminary data.</text>
</comment>
<gene>
    <name evidence="8" type="primary">xseB</name>
    <name evidence="8" type="ORF">ACFO3G_09465</name>
</gene>
<dbReference type="RefSeq" id="WP_380080259.1">
    <property type="nucleotide sequence ID" value="NZ_JBHSGO010000216.1"/>
</dbReference>
<evidence type="ECO:0000256" key="3">
    <source>
        <dbReference type="ARBA" id="ARBA00022722"/>
    </source>
</evidence>
<keyword evidence="5" id="KW-0269">Exonuclease</keyword>
<evidence type="ECO:0000313" key="8">
    <source>
        <dbReference type="EMBL" id="MFC4666819.1"/>
    </source>
</evidence>
<keyword evidence="7" id="KW-0175">Coiled coil</keyword>
<dbReference type="SUPFAM" id="SSF116842">
    <property type="entry name" value="XseB-like"/>
    <property type="match status" value="1"/>
</dbReference>
<keyword evidence="4 8" id="KW-0378">Hydrolase</keyword>